<protein>
    <submittedName>
        <fullName evidence="1">Uncharacterized protein</fullName>
    </submittedName>
</protein>
<dbReference type="Proteomes" id="UP000647587">
    <property type="component" value="Unassembled WGS sequence"/>
</dbReference>
<dbReference type="EMBL" id="BMPP01000050">
    <property type="protein sequence ID" value="GGK44019.1"/>
    <property type="molecule type" value="Genomic_DNA"/>
</dbReference>
<accession>A0ABQ2F2W4</accession>
<gene>
    <name evidence="1" type="ORF">GCM10008955_42230</name>
</gene>
<evidence type="ECO:0000313" key="2">
    <source>
        <dbReference type="Proteomes" id="UP000647587"/>
    </source>
</evidence>
<name>A0ABQ2F2W4_9DEIO</name>
<keyword evidence="2" id="KW-1185">Reference proteome</keyword>
<evidence type="ECO:0000313" key="1">
    <source>
        <dbReference type="EMBL" id="GGK44019.1"/>
    </source>
</evidence>
<proteinExistence type="predicted"/>
<comment type="caution">
    <text evidence="1">The sequence shown here is derived from an EMBL/GenBank/DDBJ whole genome shotgun (WGS) entry which is preliminary data.</text>
</comment>
<reference evidence="2" key="1">
    <citation type="journal article" date="2019" name="Int. J. Syst. Evol. Microbiol.">
        <title>The Global Catalogue of Microorganisms (GCM) 10K type strain sequencing project: providing services to taxonomists for standard genome sequencing and annotation.</title>
        <authorList>
            <consortium name="The Broad Institute Genomics Platform"/>
            <consortium name="The Broad Institute Genome Sequencing Center for Infectious Disease"/>
            <person name="Wu L."/>
            <person name="Ma J."/>
        </authorList>
    </citation>
    <scope>NUCLEOTIDE SEQUENCE [LARGE SCALE GENOMIC DNA]</scope>
    <source>
        <strain evidence="2">JCM 30331</strain>
    </source>
</reference>
<organism evidence="1 2">
    <name type="scientific">Deinococcus malanensis</name>
    <dbReference type="NCBI Taxonomy" id="1706855"/>
    <lineage>
        <taxon>Bacteria</taxon>
        <taxon>Thermotogati</taxon>
        <taxon>Deinococcota</taxon>
        <taxon>Deinococci</taxon>
        <taxon>Deinococcales</taxon>
        <taxon>Deinococcaceae</taxon>
        <taxon>Deinococcus</taxon>
    </lineage>
</organism>
<sequence length="78" mass="8568">MEDCPKSPRCTETTRSTSNPVNFFDVRLPGPVTIRDCHFKGGTNLLLYAMEPYGVTETFPLQVLGNSGMLKSEVDGLS</sequence>